<dbReference type="eggNOG" id="ENOG502SF29">
    <property type="taxonomic scope" value="Eukaryota"/>
</dbReference>
<dbReference type="AlphaFoldDB" id="W2RPW4"/>
<keyword evidence="4" id="KW-1185">Reference proteome</keyword>
<dbReference type="Proteomes" id="UP000030752">
    <property type="component" value="Unassembled WGS sequence"/>
</dbReference>
<sequence>MKRSRSTSSSSAASYTTAADDTQAQAIVVKAPESLARGVSPPPIRQKATFKQKDNSDGKQDSSREPTTAQVEAGLVDVDDHVAFFSSKLATYTRPCSPDPRLDHADWLDLYHRNQSSYGHHFVIHQHDHPIAGTHYDLRLQINSTSSISFAIMYGLPGDPNSRRLNRNATETRVHCLWNHLIETASTQTGSLLIWDSGEYEVLEKSSSKATKDSETDPDSQSFSPASTAYACLSEPEKLALAFSHRKIRLRLHGTRLPRNYTLYLRLTKENDCSTQPKAPAFKRRRKVTIPPPAPSRSRRNSTTSTSSSSPSSQQESDVSTATRTPAHRRLRYTVSSLKRTASPPHRDRAFAASTASKLESMASETTSAQISVRKTSKSISEHTIGDEEAAGASGSDEDEAIRRNNAYPGASNTVGSIHQRKWYMSMDRTLSGFVPIPTPKDINHHARTWWIPRTRIDLGKGGSGQEAQGAEGFDRFHVLGREHEKSVVTGRLAAEILTDEGVESYVPRGRWRAVTE</sequence>
<dbReference type="EMBL" id="KB822722">
    <property type="protein sequence ID" value="ETN38507.1"/>
    <property type="molecule type" value="Genomic_DNA"/>
</dbReference>
<feature type="compositionally biased region" description="Basic and acidic residues" evidence="1">
    <location>
        <begin position="206"/>
        <end position="215"/>
    </location>
</feature>
<feature type="compositionally biased region" description="Polar residues" evidence="1">
    <location>
        <begin position="314"/>
        <end position="324"/>
    </location>
</feature>
<protein>
    <recommendedName>
        <fullName evidence="2">DNA ligase D 3'-phosphoesterase domain-containing protein</fullName>
    </recommendedName>
</protein>
<organism evidence="3 4">
    <name type="scientific">Cyphellophora europaea (strain CBS 101466)</name>
    <name type="common">Phialophora europaea</name>
    <dbReference type="NCBI Taxonomy" id="1220924"/>
    <lineage>
        <taxon>Eukaryota</taxon>
        <taxon>Fungi</taxon>
        <taxon>Dikarya</taxon>
        <taxon>Ascomycota</taxon>
        <taxon>Pezizomycotina</taxon>
        <taxon>Eurotiomycetes</taxon>
        <taxon>Chaetothyriomycetidae</taxon>
        <taxon>Chaetothyriales</taxon>
        <taxon>Cyphellophoraceae</taxon>
        <taxon>Cyphellophora</taxon>
    </lineage>
</organism>
<feature type="region of interest" description="Disordered" evidence="1">
    <location>
        <begin position="273"/>
        <end position="399"/>
    </location>
</feature>
<reference evidence="3 4" key="1">
    <citation type="submission" date="2013-03" db="EMBL/GenBank/DDBJ databases">
        <title>The Genome Sequence of Phialophora europaea CBS 101466.</title>
        <authorList>
            <consortium name="The Broad Institute Genomics Platform"/>
            <person name="Cuomo C."/>
            <person name="de Hoog S."/>
            <person name="Gorbushina A."/>
            <person name="Walker B."/>
            <person name="Young S.K."/>
            <person name="Zeng Q."/>
            <person name="Gargeya S."/>
            <person name="Fitzgerald M."/>
            <person name="Haas B."/>
            <person name="Abouelleil A."/>
            <person name="Allen A.W."/>
            <person name="Alvarado L."/>
            <person name="Arachchi H.M."/>
            <person name="Berlin A.M."/>
            <person name="Chapman S.B."/>
            <person name="Gainer-Dewar J."/>
            <person name="Goldberg J."/>
            <person name="Griggs A."/>
            <person name="Gujja S."/>
            <person name="Hansen M."/>
            <person name="Howarth C."/>
            <person name="Imamovic A."/>
            <person name="Ireland A."/>
            <person name="Larimer J."/>
            <person name="McCowan C."/>
            <person name="Murphy C."/>
            <person name="Pearson M."/>
            <person name="Poon T.W."/>
            <person name="Priest M."/>
            <person name="Roberts A."/>
            <person name="Saif S."/>
            <person name="Shea T."/>
            <person name="Sisk P."/>
            <person name="Sykes S."/>
            <person name="Wortman J."/>
            <person name="Nusbaum C."/>
            <person name="Birren B."/>
        </authorList>
    </citation>
    <scope>NUCLEOTIDE SEQUENCE [LARGE SCALE GENOMIC DNA]</scope>
    <source>
        <strain evidence="3 4">CBS 101466</strain>
    </source>
</reference>
<dbReference type="Pfam" id="PF13298">
    <property type="entry name" value="LigD_N"/>
    <property type="match status" value="1"/>
</dbReference>
<dbReference type="VEuPathDB" id="FungiDB:HMPREF1541_06542"/>
<feature type="compositionally biased region" description="Low complexity" evidence="1">
    <location>
        <begin position="301"/>
        <end position="313"/>
    </location>
</feature>
<feature type="compositionally biased region" description="Low complexity" evidence="1">
    <location>
        <begin position="1"/>
        <end position="26"/>
    </location>
</feature>
<dbReference type="PANTHER" id="PTHR39465:SF1">
    <property type="entry name" value="DNA LIGASE D 3'-PHOSPHOESTERASE DOMAIN-CONTAINING PROTEIN"/>
    <property type="match status" value="1"/>
</dbReference>
<feature type="domain" description="DNA ligase D 3'-phosphoesterase" evidence="2">
    <location>
        <begin position="125"/>
        <end position="263"/>
    </location>
</feature>
<dbReference type="RefSeq" id="XP_008719096.1">
    <property type="nucleotide sequence ID" value="XM_008720874.1"/>
</dbReference>
<dbReference type="GeneID" id="19973881"/>
<feature type="region of interest" description="Disordered" evidence="1">
    <location>
        <begin position="1"/>
        <end position="68"/>
    </location>
</feature>
<feature type="region of interest" description="Disordered" evidence="1">
    <location>
        <begin position="206"/>
        <end position="226"/>
    </location>
</feature>
<dbReference type="HOGENOM" id="CLU_040687_0_0_1"/>
<feature type="compositionally biased region" description="Polar residues" evidence="1">
    <location>
        <begin position="354"/>
        <end position="374"/>
    </location>
</feature>
<feature type="compositionally biased region" description="Basic and acidic residues" evidence="1">
    <location>
        <begin position="51"/>
        <end position="64"/>
    </location>
</feature>
<evidence type="ECO:0000313" key="3">
    <source>
        <dbReference type="EMBL" id="ETN38507.1"/>
    </source>
</evidence>
<dbReference type="InParanoid" id="W2RPW4"/>
<gene>
    <name evidence="3" type="ORF">HMPREF1541_06542</name>
</gene>
<name>W2RPW4_CYPE1</name>
<proteinExistence type="predicted"/>
<evidence type="ECO:0000256" key="1">
    <source>
        <dbReference type="SAM" id="MobiDB-lite"/>
    </source>
</evidence>
<accession>W2RPW4</accession>
<dbReference type="OrthoDB" id="2588098at2759"/>
<dbReference type="PANTHER" id="PTHR39465">
    <property type="entry name" value="DNA LIGASE D, 3'-PHOSPHOESTERASE DOMAIN"/>
    <property type="match status" value="1"/>
</dbReference>
<dbReference type="InterPro" id="IPR014144">
    <property type="entry name" value="LigD_PE_domain"/>
</dbReference>
<evidence type="ECO:0000313" key="4">
    <source>
        <dbReference type="Proteomes" id="UP000030752"/>
    </source>
</evidence>
<evidence type="ECO:0000259" key="2">
    <source>
        <dbReference type="Pfam" id="PF13298"/>
    </source>
</evidence>